<dbReference type="AlphaFoldDB" id="A0AAW1IIH5"/>
<protein>
    <recommendedName>
        <fullName evidence="1">Calmodulin binding protein-like N-terminal domain-containing protein</fullName>
    </recommendedName>
</protein>
<feature type="domain" description="Calmodulin binding protein-like N-terminal" evidence="1">
    <location>
        <begin position="48"/>
        <end position="169"/>
    </location>
</feature>
<evidence type="ECO:0000259" key="1">
    <source>
        <dbReference type="Pfam" id="PF07887"/>
    </source>
</evidence>
<name>A0AAW1IIH5_SAPOF</name>
<sequence length="174" mass="19284">MNRLRRVILPHLSSAPDSTPPAILRSLPHHSEPSASKKLYLPIDDTFLHETLFTMNKIQHQVDSLKVELVDDSGTRVEDDSVSSLKIRIVVLNGDFDVDDNDWSEEDFSKNLVRPRKEKACSLLKGKCEISLIRGVATVSDISFTDNSNRTVTFRLGAEVIKTPAGVGVKASSK</sequence>
<dbReference type="GO" id="GO:0043565">
    <property type="term" value="F:sequence-specific DNA binding"/>
    <property type="evidence" value="ECO:0007669"/>
    <property type="project" value="TreeGrafter"/>
</dbReference>
<dbReference type="GO" id="GO:0005516">
    <property type="term" value="F:calmodulin binding"/>
    <property type="evidence" value="ECO:0007669"/>
    <property type="project" value="InterPro"/>
</dbReference>
<dbReference type="InterPro" id="IPR046831">
    <property type="entry name" value="Calmodulin_bind_N"/>
</dbReference>
<dbReference type="PANTHER" id="PTHR31713">
    <property type="entry name" value="OS02G0177800 PROTEIN"/>
    <property type="match status" value="1"/>
</dbReference>
<proteinExistence type="predicted"/>
<reference evidence="2" key="1">
    <citation type="submission" date="2024-03" db="EMBL/GenBank/DDBJ databases">
        <title>WGS assembly of Saponaria officinalis var. Norfolk2.</title>
        <authorList>
            <person name="Jenkins J."/>
            <person name="Shu S."/>
            <person name="Grimwood J."/>
            <person name="Barry K."/>
            <person name="Goodstein D."/>
            <person name="Schmutz J."/>
            <person name="Leebens-Mack J."/>
            <person name="Osbourn A."/>
        </authorList>
    </citation>
    <scope>NUCLEOTIDE SEQUENCE [LARGE SCALE GENOMIC DNA]</scope>
    <source>
        <strain evidence="2">JIC</strain>
    </source>
</reference>
<dbReference type="InterPro" id="IPR012416">
    <property type="entry name" value="CBP60"/>
</dbReference>
<dbReference type="PANTHER" id="PTHR31713:SF43">
    <property type="entry name" value="CALMODULIN-BINDING PROTEIN 60 G"/>
    <property type="match status" value="1"/>
</dbReference>
<gene>
    <name evidence="2" type="ORF">RND81_09G042700</name>
</gene>
<dbReference type="Pfam" id="PF07887">
    <property type="entry name" value="Calmodulin_bind"/>
    <property type="match status" value="1"/>
</dbReference>
<dbReference type="GO" id="GO:0005634">
    <property type="term" value="C:nucleus"/>
    <property type="evidence" value="ECO:0007669"/>
    <property type="project" value="TreeGrafter"/>
</dbReference>
<organism evidence="2 3">
    <name type="scientific">Saponaria officinalis</name>
    <name type="common">Common soapwort</name>
    <name type="synonym">Lychnis saponaria</name>
    <dbReference type="NCBI Taxonomy" id="3572"/>
    <lineage>
        <taxon>Eukaryota</taxon>
        <taxon>Viridiplantae</taxon>
        <taxon>Streptophyta</taxon>
        <taxon>Embryophyta</taxon>
        <taxon>Tracheophyta</taxon>
        <taxon>Spermatophyta</taxon>
        <taxon>Magnoliopsida</taxon>
        <taxon>eudicotyledons</taxon>
        <taxon>Gunneridae</taxon>
        <taxon>Pentapetalae</taxon>
        <taxon>Caryophyllales</taxon>
        <taxon>Caryophyllaceae</taxon>
        <taxon>Caryophylleae</taxon>
        <taxon>Saponaria</taxon>
    </lineage>
</organism>
<dbReference type="EMBL" id="JBDFQZ010000009">
    <property type="protein sequence ID" value="KAK9689196.1"/>
    <property type="molecule type" value="Genomic_DNA"/>
</dbReference>
<evidence type="ECO:0000313" key="2">
    <source>
        <dbReference type="EMBL" id="KAK9689196.1"/>
    </source>
</evidence>
<dbReference type="GO" id="GO:0003700">
    <property type="term" value="F:DNA-binding transcription factor activity"/>
    <property type="evidence" value="ECO:0007669"/>
    <property type="project" value="TreeGrafter"/>
</dbReference>
<dbReference type="Proteomes" id="UP001443914">
    <property type="component" value="Unassembled WGS sequence"/>
</dbReference>
<accession>A0AAW1IIH5</accession>
<evidence type="ECO:0000313" key="3">
    <source>
        <dbReference type="Proteomes" id="UP001443914"/>
    </source>
</evidence>
<dbReference type="GO" id="GO:0080142">
    <property type="term" value="P:regulation of salicylic acid biosynthetic process"/>
    <property type="evidence" value="ECO:0007669"/>
    <property type="project" value="TreeGrafter"/>
</dbReference>
<keyword evidence="3" id="KW-1185">Reference proteome</keyword>
<comment type="caution">
    <text evidence="2">The sequence shown here is derived from an EMBL/GenBank/DDBJ whole genome shotgun (WGS) entry which is preliminary data.</text>
</comment>